<name>A0A9P6Y0Q2_9FUNG</name>
<evidence type="ECO:0000313" key="3">
    <source>
        <dbReference type="Proteomes" id="UP000740926"/>
    </source>
</evidence>
<feature type="compositionally biased region" description="Low complexity" evidence="1">
    <location>
        <begin position="67"/>
        <end position="81"/>
    </location>
</feature>
<feature type="compositionally biased region" description="Basic and acidic residues" evidence="1">
    <location>
        <begin position="121"/>
        <end position="139"/>
    </location>
</feature>
<protein>
    <submittedName>
        <fullName evidence="2">Uncharacterized protein</fullName>
    </submittedName>
</protein>
<dbReference type="AlphaFoldDB" id="A0A9P6Y0Q2"/>
<gene>
    <name evidence="2" type="ORF">G6F50_014984</name>
</gene>
<feature type="compositionally biased region" description="Basic and acidic residues" evidence="1">
    <location>
        <begin position="49"/>
        <end position="66"/>
    </location>
</feature>
<evidence type="ECO:0000256" key="1">
    <source>
        <dbReference type="SAM" id="MobiDB-lite"/>
    </source>
</evidence>
<dbReference type="Proteomes" id="UP000740926">
    <property type="component" value="Unassembled WGS sequence"/>
</dbReference>
<feature type="region of interest" description="Disordered" evidence="1">
    <location>
        <begin position="1"/>
        <end position="152"/>
    </location>
</feature>
<reference evidence="2 3" key="1">
    <citation type="journal article" date="2020" name="Microb. Genom.">
        <title>Genetic diversity of clinical and environmental Mucorales isolates obtained from an investigation of mucormycosis cases among solid organ transplant recipients.</title>
        <authorList>
            <person name="Nguyen M.H."/>
            <person name="Kaul D."/>
            <person name="Muto C."/>
            <person name="Cheng S.J."/>
            <person name="Richter R.A."/>
            <person name="Bruno V.M."/>
            <person name="Liu G."/>
            <person name="Beyhan S."/>
            <person name="Sundermann A.J."/>
            <person name="Mounaud S."/>
            <person name="Pasculle A.W."/>
            <person name="Nierman W.C."/>
            <person name="Driscoll E."/>
            <person name="Cumbie R."/>
            <person name="Clancy C.J."/>
            <person name="Dupont C.L."/>
        </authorList>
    </citation>
    <scope>NUCLEOTIDE SEQUENCE [LARGE SCALE GENOMIC DNA]</scope>
    <source>
        <strain evidence="2 3">GL24</strain>
    </source>
</reference>
<comment type="caution">
    <text evidence="2">The sequence shown here is derived from an EMBL/GenBank/DDBJ whole genome shotgun (WGS) entry which is preliminary data.</text>
</comment>
<dbReference type="EMBL" id="JAANIU010007751">
    <property type="protein sequence ID" value="KAG1536797.1"/>
    <property type="molecule type" value="Genomic_DNA"/>
</dbReference>
<evidence type="ECO:0000313" key="2">
    <source>
        <dbReference type="EMBL" id="KAG1536797.1"/>
    </source>
</evidence>
<proteinExistence type="predicted"/>
<feature type="compositionally biased region" description="Low complexity" evidence="1">
    <location>
        <begin position="142"/>
        <end position="152"/>
    </location>
</feature>
<sequence length="202" mass="21731">MAGLRDAVRHFRPRRSGLEQQVDEGRGHHRQQQGDDAFMAVGIAAGQRQHGEGTDTGHRHAGDQRQAEQQAQRDCAADQFGQGSGQDGGFTSQPGRLGPAGRQVAGRQRGQILPGGQRQARYQDLETQGQERRSDDDHQQSVATAAAAGDVGGPVARIDVAHGHQDAGADHAAQIRRHLGVLRKGGFAARYRVDESECRPSN</sequence>
<organism evidence="2 3">
    <name type="scientific">Rhizopus delemar</name>
    <dbReference type="NCBI Taxonomy" id="936053"/>
    <lineage>
        <taxon>Eukaryota</taxon>
        <taxon>Fungi</taxon>
        <taxon>Fungi incertae sedis</taxon>
        <taxon>Mucoromycota</taxon>
        <taxon>Mucoromycotina</taxon>
        <taxon>Mucoromycetes</taxon>
        <taxon>Mucorales</taxon>
        <taxon>Mucorineae</taxon>
        <taxon>Rhizopodaceae</taxon>
        <taxon>Rhizopus</taxon>
    </lineage>
</organism>
<keyword evidence="3" id="KW-1185">Reference proteome</keyword>
<accession>A0A9P6Y0Q2</accession>